<dbReference type="Pfam" id="PF03144">
    <property type="entry name" value="GTP_EFTU_D2"/>
    <property type="match status" value="1"/>
</dbReference>
<dbReference type="PROSITE" id="PS51722">
    <property type="entry name" value="G_TR_2"/>
    <property type="match status" value="1"/>
</dbReference>
<dbReference type="GO" id="GO:0003924">
    <property type="term" value="F:GTPase activity"/>
    <property type="evidence" value="ECO:0007669"/>
    <property type="project" value="InterPro"/>
</dbReference>
<dbReference type="Gene3D" id="3.40.50.300">
    <property type="entry name" value="P-loop containing nucleotide triphosphate hydrolases"/>
    <property type="match status" value="1"/>
</dbReference>
<evidence type="ECO:0000313" key="6">
    <source>
        <dbReference type="Proteomes" id="UP000288716"/>
    </source>
</evidence>
<dbReference type="InterPro" id="IPR050055">
    <property type="entry name" value="EF-Tu_GTPase"/>
</dbReference>
<evidence type="ECO:0000256" key="3">
    <source>
        <dbReference type="ARBA" id="ARBA00023134"/>
    </source>
</evidence>
<dbReference type="PANTHER" id="PTHR43721:SF3">
    <property type="entry name" value="GTP-BINDING PROTEIN 2"/>
    <property type="match status" value="1"/>
</dbReference>
<dbReference type="EMBL" id="NCKV01000789">
    <property type="protein sequence ID" value="RWS29736.1"/>
    <property type="molecule type" value="Genomic_DNA"/>
</dbReference>
<evidence type="ECO:0000256" key="1">
    <source>
        <dbReference type="ARBA" id="ARBA00007249"/>
    </source>
</evidence>
<protein>
    <submittedName>
        <fullName evidence="5">GTP-binding protein 2-like protein</fullName>
    </submittedName>
</protein>
<dbReference type="InterPro" id="IPR027417">
    <property type="entry name" value="P-loop_NTPase"/>
</dbReference>
<dbReference type="Proteomes" id="UP000288716">
    <property type="component" value="Unassembled WGS sequence"/>
</dbReference>
<evidence type="ECO:0000256" key="2">
    <source>
        <dbReference type="ARBA" id="ARBA00022741"/>
    </source>
</evidence>
<dbReference type="GO" id="GO:0003746">
    <property type="term" value="F:translation elongation factor activity"/>
    <property type="evidence" value="ECO:0007669"/>
    <property type="project" value="TreeGrafter"/>
</dbReference>
<dbReference type="InterPro" id="IPR035531">
    <property type="entry name" value="GTPBP1-like"/>
</dbReference>
<dbReference type="Pfam" id="PF00009">
    <property type="entry name" value="GTP_EFTU"/>
    <property type="match status" value="1"/>
</dbReference>
<dbReference type="PANTHER" id="PTHR43721">
    <property type="entry name" value="ELONGATION FACTOR TU-RELATED"/>
    <property type="match status" value="1"/>
</dbReference>
<dbReference type="SUPFAM" id="SSF50465">
    <property type="entry name" value="EF-Tu/eEF-1alpha/eIF2-gamma C-terminal domain"/>
    <property type="match status" value="1"/>
</dbReference>
<dbReference type="SUPFAM" id="SSF52540">
    <property type="entry name" value="P-loop containing nucleoside triphosphate hydrolases"/>
    <property type="match status" value="1"/>
</dbReference>
<dbReference type="SUPFAM" id="SSF50447">
    <property type="entry name" value="Translation proteins"/>
    <property type="match status" value="1"/>
</dbReference>
<gene>
    <name evidence="5" type="ORF">B4U80_08206</name>
</gene>
<dbReference type="FunFam" id="2.40.30.10:FF:000014">
    <property type="entry name" value="Probable GTP-binding protein 1"/>
    <property type="match status" value="1"/>
</dbReference>
<dbReference type="FunFam" id="3.40.50.300:FF:000091">
    <property type="entry name" value="Probable GTP-binding protein 1"/>
    <property type="match status" value="1"/>
</dbReference>
<dbReference type="STRING" id="299467.A0A443SQC0"/>
<keyword evidence="3" id="KW-0342">GTP-binding</keyword>
<comment type="caution">
    <text evidence="5">The sequence shown here is derived from an EMBL/GenBank/DDBJ whole genome shotgun (WGS) entry which is preliminary data.</text>
</comment>
<organism evidence="5 6">
    <name type="scientific">Leptotrombidium deliense</name>
    <dbReference type="NCBI Taxonomy" id="299467"/>
    <lineage>
        <taxon>Eukaryota</taxon>
        <taxon>Metazoa</taxon>
        <taxon>Ecdysozoa</taxon>
        <taxon>Arthropoda</taxon>
        <taxon>Chelicerata</taxon>
        <taxon>Arachnida</taxon>
        <taxon>Acari</taxon>
        <taxon>Acariformes</taxon>
        <taxon>Trombidiformes</taxon>
        <taxon>Prostigmata</taxon>
        <taxon>Anystina</taxon>
        <taxon>Parasitengona</taxon>
        <taxon>Trombiculoidea</taxon>
        <taxon>Trombiculidae</taxon>
        <taxon>Leptotrombidium</taxon>
    </lineage>
</organism>
<comment type="similarity">
    <text evidence="1">Belongs to the TRAFAC class translation factor GTPase superfamily. Classic translation factor GTPase family. EF-Tu/EF-1A subfamily.</text>
</comment>
<dbReference type="OrthoDB" id="248233at2759"/>
<dbReference type="CDD" id="cd03694">
    <property type="entry name" value="GTPBP_II"/>
    <property type="match status" value="1"/>
</dbReference>
<dbReference type="AlphaFoldDB" id="A0A443SQC0"/>
<dbReference type="InterPro" id="IPR000795">
    <property type="entry name" value="T_Tr_GTP-bd_dom"/>
</dbReference>
<dbReference type="PRINTS" id="PR00315">
    <property type="entry name" value="ELONGATNFCT"/>
</dbReference>
<evidence type="ECO:0000259" key="4">
    <source>
        <dbReference type="PROSITE" id="PS51722"/>
    </source>
</evidence>
<accession>A0A443SQC0</accession>
<dbReference type="VEuPathDB" id="VectorBase:LDEU002306"/>
<proteinExistence type="inferred from homology"/>
<dbReference type="CDD" id="cd03708">
    <property type="entry name" value="GTPBP_III"/>
    <property type="match status" value="1"/>
</dbReference>
<dbReference type="InterPro" id="IPR009000">
    <property type="entry name" value="Transl_B-barrel_sf"/>
</dbReference>
<dbReference type="InterPro" id="IPR009001">
    <property type="entry name" value="Transl_elong_EF1A/Init_IF2_C"/>
</dbReference>
<dbReference type="CDD" id="cd04165">
    <property type="entry name" value="GTPBP1_like"/>
    <property type="match status" value="1"/>
</dbReference>
<feature type="domain" description="Tr-type G" evidence="4">
    <location>
        <begin position="133"/>
        <end position="361"/>
    </location>
</feature>
<evidence type="ECO:0000313" key="5">
    <source>
        <dbReference type="EMBL" id="RWS29736.1"/>
    </source>
</evidence>
<dbReference type="GO" id="GO:0005525">
    <property type="term" value="F:GTP binding"/>
    <property type="evidence" value="ECO:0007669"/>
    <property type="project" value="UniProtKB-KW"/>
</dbReference>
<name>A0A443SQC0_9ACAR</name>
<dbReference type="InterPro" id="IPR004161">
    <property type="entry name" value="EFTu-like_2"/>
</dbReference>
<reference evidence="5 6" key="1">
    <citation type="journal article" date="2018" name="Gigascience">
        <title>Genomes of trombidid mites reveal novel predicted allergens and laterally-transferred genes associated with secondary metabolism.</title>
        <authorList>
            <person name="Dong X."/>
            <person name="Chaisiri K."/>
            <person name="Xia D."/>
            <person name="Armstrong S.D."/>
            <person name="Fang Y."/>
            <person name="Donnelly M.J."/>
            <person name="Kadowaki T."/>
            <person name="McGarry J.W."/>
            <person name="Darby A.C."/>
            <person name="Makepeace B.L."/>
        </authorList>
    </citation>
    <scope>NUCLEOTIDE SEQUENCE [LARGE SCALE GENOMIC DNA]</scope>
    <source>
        <strain evidence="5">UoL-UT</strain>
    </source>
</reference>
<sequence length="585" mass="63935">MQELVGLFDCEEEFDAVPQYLPPECADGNVEYKLKLINPSQSRLEHLVTQMKWRLREGAGEAIYEIGVEDKGLLIGLTDEEVNASLNTLCLMSDKLGATLTVLRERVVTANGCVPRRKVLEVLIRKVPDDQQSIEIRVAVIGNVDVGKSTLLGVLTQGELDNGKGSSRLNLFRHRHEIQSGRTSSISREILGFNSSGSPVTYRAHRTAEEICEASSKLITFIDLAGHQKYLRTTVFGLMGHLPHLAIMVVSAVSGIAGTAREHFGLALALDVPLILVVNKVDIATTDTVSNTVQQIESLLKSVACKKVPMEVNTKDDAITAASCMSESKITPIFTVSCVTGFGVDLLYTFLNVLSPCVSNKEREKLMQQNTEFQIDETFNVSDVGLVVGGLLTSGVIRENDSLHIGPLHDGTFAPVYVSSLHRHKVPCRVVRAGESASLALTGVTSDLSLQMRKGMVISSVAMNPFEHPICLYFQARIHVLFHTTMICPGFQATVHVKNVRQTAVIVAIMGKRGISTNETASVMFKFLKQPEYINPGCRLLFRQGICKGIGHVIQVFAANSKEAITLLDSVTHTNKDHSIVDTDS</sequence>
<keyword evidence="6" id="KW-1185">Reference proteome</keyword>
<keyword evidence="2" id="KW-0547">Nucleotide-binding</keyword>
<dbReference type="Gene3D" id="2.40.30.10">
    <property type="entry name" value="Translation factors"/>
    <property type="match status" value="2"/>
</dbReference>